<feature type="signal peptide" evidence="3">
    <location>
        <begin position="1"/>
        <end position="20"/>
    </location>
</feature>
<dbReference type="InterPro" id="IPR019819">
    <property type="entry name" value="Carboxylesterase_B_CS"/>
</dbReference>
<feature type="domain" description="Carboxylesterase type B" evidence="4">
    <location>
        <begin position="165"/>
        <end position="546"/>
    </location>
</feature>
<dbReference type="InterPro" id="IPR050309">
    <property type="entry name" value="Type-B_Carboxylest/Lipase"/>
</dbReference>
<gene>
    <name evidence="5" type="ORF">TCEB3V08_LOCUS6370</name>
</gene>
<feature type="domain" description="Carboxylesterase type B" evidence="4">
    <location>
        <begin position="22"/>
        <end position="163"/>
    </location>
</feature>
<dbReference type="Pfam" id="PF00135">
    <property type="entry name" value="COesterase"/>
    <property type="match status" value="2"/>
</dbReference>
<dbReference type="PANTHER" id="PTHR11559">
    <property type="entry name" value="CARBOXYLESTERASE"/>
    <property type="match status" value="1"/>
</dbReference>
<name>A0A7R9CTF9_TIMCR</name>
<dbReference type="EMBL" id="OC318488">
    <property type="protein sequence ID" value="CAD7402205.1"/>
    <property type="molecule type" value="Genomic_DNA"/>
</dbReference>
<dbReference type="AlphaFoldDB" id="A0A7R9CTF9"/>
<dbReference type="InterPro" id="IPR002018">
    <property type="entry name" value="CarbesteraseB"/>
</dbReference>
<evidence type="ECO:0000313" key="5">
    <source>
        <dbReference type="EMBL" id="CAD7402205.1"/>
    </source>
</evidence>
<sequence>MRSLQSLVAATLVLVANVSSQDLTVELDQGIIQGSVGSTVSGVTFYSFLGIPYAQPPVGELRFKAPQGAPSWTGVRDASTLGSNCFQVEDSEVHGSEDCLFINVYTPQLPRVNHACSLMPVMVWIHGGGLVAGSGDPSLYGPGYLLDREIVFVTFNYRLGVLGNVLVIFNYLLGVLGFLGLSHSEVSLNNGLKDQRAALRWVQQNIEKFGGDPARTTIFGESAGGVSVEYFMLSPSTSGLFKRAISQSGSVLNPSAYVDTASAQTRAQQLTQLLGYSAEDNDIYNFLMGASAENITIQQSNVTTERRASESLAFVPTAEKETGSGGEVFLPASPLEILKSGNFTHVPYLTGFCSAEGKFLVSTIMSDTWDKLNNDFESFLPYDLNLTIGTTESQHAAALVKKTYFGNQTASIANVEQYIKLLTDTMFLEGILRTVNFRLRHNSPPIYFYQFSYQGRLSYSYIFKYNFTFPGAAHADDLGYLFTTSIDHEELESNSTELTTVDRLVTLWTNFAKSQDLGEGLNLTWDPVEESKQTYLDINTDLSVHNLLELHPERRAVWDALYSDVDN</sequence>
<keyword evidence="1" id="KW-0325">Glycoprotein</keyword>
<accession>A0A7R9CTF9</accession>
<dbReference type="SUPFAM" id="SSF53474">
    <property type="entry name" value="alpha/beta-Hydrolases"/>
    <property type="match status" value="1"/>
</dbReference>
<protein>
    <recommendedName>
        <fullName evidence="4">Carboxylesterase type B domain-containing protein</fullName>
    </recommendedName>
</protein>
<keyword evidence="2" id="KW-0812">Transmembrane</keyword>
<evidence type="ECO:0000256" key="3">
    <source>
        <dbReference type="SAM" id="SignalP"/>
    </source>
</evidence>
<keyword evidence="2" id="KW-1133">Transmembrane helix</keyword>
<reference evidence="5" key="1">
    <citation type="submission" date="2020-11" db="EMBL/GenBank/DDBJ databases">
        <authorList>
            <person name="Tran Van P."/>
        </authorList>
    </citation>
    <scope>NUCLEOTIDE SEQUENCE</scope>
</reference>
<dbReference type="PROSITE" id="PS00941">
    <property type="entry name" value="CARBOXYLESTERASE_B_2"/>
    <property type="match status" value="1"/>
</dbReference>
<dbReference type="Gene3D" id="3.40.50.1820">
    <property type="entry name" value="alpha/beta hydrolase"/>
    <property type="match status" value="1"/>
</dbReference>
<evidence type="ECO:0000259" key="4">
    <source>
        <dbReference type="Pfam" id="PF00135"/>
    </source>
</evidence>
<evidence type="ECO:0000256" key="1">
    <source>
        <dbReference type="ARBA" id="ARBA00023180"/>
    </source>
</evidence>
<feature type="chain" id="PRO_5030587853" description="Carboxylesterase type B domain-containing protein" evidence="3">
    <location>
        <begin position="21"/>
        <end position="567"/>
    </location>
</feature>
<organism evidence="5">
    <name type="scientific">Timema cristinae</name>
    <name type="common">Walking stick</name>
    <dbReference type="NCBI Taxonomy" id="61476"/>
    <lineage>
        <taxon>Eukaryota</taxon>
        <taxon>Metazoa</taxon>
        <taxon>Ecdysozoa</taxon>
        <taxon>Arthropoda</taxon>
        <taxon>Hexapoda</taxon>
        <taxon>Insecta</taxon>
        <taxon>Pterygota</taxon>
        <taxon>Neoptera</taxon>
        <taxon>Polyneoptera</taxon>
        <taxon>Phasmatodea</taxon>
        <taxon>Timematodea</taxon>
        <taxon>Timematoidea</taxon>
        <taxon>Timematidae</taxon>
        <taxon>Timema</taxon>
    </lineage>
</organism>
<keyword evidence="2" id="KW-0472">Membrane</keyword>
<evidence type="ECO:0000256" key="2">
    <source>
        <dbReference type="SAM" id="Phobius"/>
    </source>
</evidence>
<feature type="transmembrane region" description="Helical" evidence="2">
    <location>
        <begin position="161"/>
        <end position="181"/>
    </location>
</feature>
<proteinExistence type="predicted"/>
<keyword evidence="3" id="KW-0732">Signal</keyword>
<dbReference type="InterPro" id="IPR029058">
    <property type="entry name" value="AB_hydrolase_fold"/>
</dbReference>